<protein>
    <recommendedName>
        <fullName evidence="3">U1-type domain-containing protein</fullName>
    </recommendedName>
</protein>
<dbReference type="EMBL" id="JARGDH010000001">
    <property type="protein sequence ID" value="KAL0279092.1"/>
    <property type="molecule type" value="Genomic_DNA"/>
</dbReference>
<feature type="region of interest" description="Disordered" evidence="2">
    <location>
        <begin position="296"/>
        <end position="337"/>
    </location>
</feature>
<proteinExistence type="predicted"/>
<reference evidence="4" key="1">
    <citation type="journal article" date="2024" name="Gigascience">
        <title>Chromosome-level genome of the poultry shaft louse Menopon gallinae provides insight into the host-switching and adaptive evolution of parasitic lice.</title>
        <authorList>
            <person name="Xu Y."/>
            <person name="Ma L."/>
            <person name="Liu S."/>
            <person name="Liang Y."/>
            <person name="Liu Q."/>
            <person name="He Z."/>
            <person name="Tian L."/>
            <person name="Duan Y."/>
            <person name="Cai W."/>
            <person name="Li H."/>
            <person name="Song F."/>
        </authorList>
    </citation>
    <scope>NUCLEOTIDE SEQUENCE</scope>
    <source>
        <strain evidence="4">Cailab_2023a</strain>
    </source>
</reference>
<sequence length="686" mass="79590">MAWTRMKISSTKRSRRTRRRRKCCRKGINELQSTEIEVDVETGDEETDGETALGSEEDGAVRETVLKQLERTVPPQKEHHYEKILNGMSWADHQDALDELEKLVVQDCSSKGMTKDEQKDTLERLEELVARHPGRALELHQKLSSPSRRRTIPDTVKRFQARQAKASEKREQLKMEKAQKLRELLKKVDEVKAAKDKLIEDRRQRLEMKLKRAAENRNLHLKEIMRKAHDEEEKLKEIAFINELEAQNKRHDFMTQCQEQEDRLQGIHEERQRKQEEKAAKEAAVEERRKALEAERQVKLEKMQERQRKRDEQADKKKQEKEKERQELAREKARDRSERLEALHAAQLEAQEELQKKIQQKQEEYARRHEENIEQIRQKALELSILKCSDDVAPKLAPYETQKLCNVCNVLIASEVYLLSHLRGRKHQEGVKTQNGGKDMTKEEIERYNLKIIVNAPADKINSKMVLDRERAKSFKKKCKKIRLRMNSKGEEYLSKLGTEPVPESQNKVKLKKCLKDIGRIVESQGKGRWSDNAVTALERAMGEIRRTFEKEDVQDKEVFRTLNGFSMLCNILQLDIDVPNEMPPYLPQKCYVTACATFLGGVSNSVKNSKYIVNSNKMATLLDLLLKHLVVLVSEGGIVPSVCSSPSTLPVDPIASAVMRVITKILSQQEVDSDDYSQRLQDVIR</sequence>
<comment type="caution">
    <text evidence="4">The sequence shown here is derived from an EMBL/GenBank/DDBJ whole genome shotgun (WGS) entry which is preliminary data.</text>
</comment>
<dbReference type="Gene3D" id="3.30.160.60">
    <property type="entry name" value="Classic Zinc Finger"/>
    <property type="match status" value="1"/>
</dbReference>
<evidence type="ECO:0000313" key="4">
    <source>
        <dbReference type="EMBL" id="KAL0279092.1"/>
    </source>
</evidence>
<dbReference type="SUPFAM" id="SSF57667">
    <property type="entry name" value="beta-beta-alpha zinc fingers"/>
    <property type="match status" value="1"/>
</dbReference>
<dbReference type="InterPro" id="IPR036236">
    <property type="entry name" value="Znf_C2H2_sf"/>
</dbReference>
<feature type="region of interest" description="Disordered" evidence="2">
    <location>
        <begin position="1"/>
        <end position="22"/>
    </location>
</feature>
<name>A0AAW2IAE2_9NEOP</name>
<dbReference type="SMART" id="SM00451">
    <property type="entry name" value="ZnF_U1"/>
    <property type="match status" value="1"/>
</dbReference>
<dbReference type="InterPro" id="IPR013087">
    <property type="entry name" value="Znf_C2H2_type"/>
</dbReference>
<feature type="coiled-coil region" evidence="1">
    <location>
        <begin position="156"/>
        <end position="231"/>
    </location>
</feature>
<dbReference type="Pfam" id="PF12874">
    <property type="entry name" value="zf-met"/>
    <property type="match status" value="1"/>
</dbReference>
<dbReference type="InterPro" id="IPR003604">
    <property type="entry name" value="Matrin/U1-like-C_Znf_C2H2"/>
</dbReference>
<gene>
    <name evidence="4" type="ORF">PYX00_000716</name>
</gene>
<dbReference type="GO" id="GO:0008270">
    <property type="term" value="F:zinc ion binding"/>
    <property type="evidence" value="ECO:0007669"/>
    <property type="project" value="InterPro"/>
</dbReference>
<evidence type="ECO:0000259" key="3">
    <source>
        <dbReference type="SMART" id="SM00451"/>
    </source>
</evidence>
<dbReference type="PANTHER" id="PTHR31434:SF2">
    <property type="entry name" value="S PHASE CYCLIN A-ASSOCIATED PROTEIN IN THE ENDOPLASMIC RETICULUM"/>
    <property type="match status" value="1"/>
</dbReference>
<keyword evidence="1" id="KW-0175">Coiled coil</keyword>
<evidence type="ECO:0000256" key="2">
    <source>
        <dbReference type="SAM" id="MobiDB-lite"/>
    </source>
</evidence>
<dbReference type="AlphaFoldDB" id="A0AAW2IAE2"/>
<feature type="compositionally biased region" description="Basic residues" evidence="2">
    <location>
        <begin position="10"/>
        <end position="22"/>
    </location>
</feature>
<dbReference type="PANTHER" id="PTHR31434">
    <property type="entry name" value="S PHASE CYCLIN A-ASSOCIATED PROTEIN IN THE ENDOPLASMIC RETICULUM"/>
    <property type="match status" value="1"/>
</dbReference>
<accession>A0AAW2IAE2</accession>
<organism evidence="4">
    <name type="scientific">Menopon gallinae</name>
    <name type="common">poultry shaft louse</name>
    <dbReference type="NCBI Taxonomy" id="328185"/>
    <lineage>
        <taxon>Eukaryota</taxon>
        <taxon>Metazoa</taxon>
        <taxon>Ecdysozoa</taxon>
        <taxon>Arthropoda</taxon>
        <taxon>Hexapoda</taxon>
        <taxon>Insecta</taxon>
        <taxon>Pterygota</taxon>
        <taxon>Neoptera</taxon>
        <taxon>Paraneoptera</taxon>
        <taxon>Psocodea</taxon>
        <taxon>Troctomorpha</taxon>
        <taxon>Phthiraptera</taxon>
        <taxon>Amblycera</taxon>
        <taxon>Menoponidae</taxon>
        <taxon>Menopon</taxon>
    </lineage>
</organism>
<dbReference type="GO" id="GO:0003676">
    <property type="term" value="F:nucleic acid binding"/>
    <property type="evidence" value="ECO:0007669"/>
    <property type="project" value="InterPro"/>
</dbReference>
<evidence type="ECO:0000256" key="1">
    <source>
        <dbReference type="SAM" id="Coils"/>
    </source>
</evidence>
<feature type="domain" description="U1-type" evidence="3">
    <location>
        <begin position="400"/>
        <end position="434"/>
    </location>
</feature>